<accession>A0ABQ6P7N9</accession>
<evidence type="ECO:0000256" key="1">
    <source>
        <dbReference type="ARBA" id="ARBA00004370"/>
    </source>
</evidence>
<keyword evidence="6" id="KW-1133">Transmembrane helix</keyword>
<evidence type="ECO:0000256" key="6">
    <source>
        <dbReference type="SAM" id="Phobius"/>
    </source>
</evidence>
<comment type="caution">
    <text evidence="8">The sequence shown here is derived from an EMBL/GenBank/DDBJ whole genome shotgun (WGS) entry which is preliminary data.</text>
</comment>
<evidence type="ECO:0000256" key="4">
    <source>
        <dbReference type="ARBA" id="ARBA00023136"/>
    </source>
</evidence>
<dbReference type="InterPro" id="IPR039544">
    <property type="entry name" value="Tim44-like"/>
</dbReference>
<organism evidence="8 9">
    <name type="scientific">Novosphingobium pituita</name>
    <dbReference type="NCBI Taxonomy" id="3056842"/>
    <lineage>
        <taxon>Bacteria</taxon>
        <taxon>Pseudomonadati</taxon>
        <taxon>Pseudomonadota</taxon>
        <taxon>Alphaproteobacteria</taxon>
        <taxon>Sphingomonadales</taxon>
        <taxon>Sphingomonadaceae</taxon>
        <taxon>Novosphingobium</taxon>
    </lineage>
</organism>
<feature type="transmembrane region" description="Helical" evidence="6">
    <location>
        <begin position="6"/>
        <end position="26"/>
    </location>
</feature>
<feature type="domain" description="Tim44-like" evidence="7">
    <location>
        <begin position="92"/>
        <end position="238"/>
    </location>
</feature>
<keyword evidence="3" id="KW-0809">Transit peptide</keyword>
<dbReference type="SMART" id="SM00978">
    <property type="entry name" value="Tim44"/>
    <property type="match status" value="1"/>
</dbReference>
<dbReference type="InterPro" id="IPR007379">
    <property type="entry name" value="Tim44-like_dom"/>
</dbReference>
<protein>
    <submittedName>
        <fullName evidence="8">Tim44/TimA family putative adaptor protein</fullName>
    </submittedName>
</protein>
<comment type="similarity">
    <text evidence="2">Belongs to the Tim44 family.</text>
</comment>
<dbReference type="EMBL" id="BTFW01000001">
    <property type="protein sequence ID" value="GMM61278.1"/>
    <property type="molecule type" value="Genomic_DNA"/>
</dbReference>
<evidence type="ECO:0000256" key="2">
    <source>
        <dbReference type="ARBA" id="ARBA00009597"/>
    </source>
</evidence>
<feature type="region of interest" description="Disordered" evidence="5">
    <location>
        <begin position="39"/>
        <end position="66"/>
    </location>
</feature>
<keyword evidence="9" id="KW-1185">Reference proteome</keyword>
<dbReference type="Pfam" id="PF04280">
    <property type="entry name" value="Tim44"/>
    <property type="match status" value="1"/>
</dbReference>
<keyword evidence="6" id="KW-0812">Transmembrane</keyword>
<evidence type="ECO:0000259" key="7">
    <source>
        <dbReference type="SMART" id="SM00978"/>
    </source>
</evidence>
<dbReference type="InterPro" id="IPR016985">
    <property type="entry name" value="UCP031890_Tim44-rel"/>
</dbReference>
<evidence type="ECO:0000256" key="3">
    <source>
        <dbReference type="ARBA" id="ARBA00022946"/>
    </source>
</evidence>
<reference evidence="8 9" key="1">
    <citation type="submission" date="2023-06" db="EMBL/GenBank/DDBJ databases">
        <title>Draft genome sequence of Novosphingobium sp. strain IK01.</title>
        <authorList>
            <person name="Hatamoto M."/>
            <person name="Ikarashi T."/>
            <person name="Yamaguchi T."/>
        </authorList>
    </citation>
    <scope>NUCLEOTIDE SEQUENCE [LARGE SCALE GENOMIC DNA]</scope>
    <source>
        <strain evidence="8 9">IK01</strain>
    </source>
</reference>
<name>A0ABQ6P7N9_9SPHN</name>
<dbReference type="PANTHER" id="PTHR10721:SF1">
    <property type="entry name" value="MITOCHONDRIAL IMPORT INNER MEMBRANE TRANSLOCASE SUBUNIT TIM44"/>
    <property type="match status" value="1"/>
</dbReference>
<keyword evidence="4 6" id="KW-0472">Membrane</keyword>
<dbReference type="Gene3D" id="3.10.450.240">
    <property type="match status" value="1"/>
</dbReference>
<dbReference type="NCBIfam" id="NF033779">
    <property type="entry name" value="Tim44_TimA_adap"/>
    <property type="match status" value="1"/>
</dbReference>
<feature type="compositionally biased region" description="Basic and acidic residues" evidence="5">
    <location>
        <begin position="39"/>
        <end position="49"/>
    </location>
</feature>
<dbReference type="PIRSF" id="PIRSF031890">
    <property type="entry name" value="UCP031890_transporter_Tim44"/>
    <property type="match status" value="1"/>
</dbReference>
<evidence type="ECO:0000313" key="9">
    <source>
        <dbReference type="Proteomes" id="UP001187221"/>
    </source>
</evidence>
<gene>
    <name evidence="8" type="ORF">NUTIK01_20550</name>
</gene>
<sequence>MGAYAGHVRVIVEIVILAMIAAFLGLRLYSVLGRRPEQNEEPVRRRIEQPDMQGGAQGGARPLAPRLPEVVPAPANRLAPPMPETRDFEPAAEAGIRAIVAADRRFDVGLFMAGARSAYGMVLEAFWKGNRQELEQLCDRAVFEGFAAALDAREAAGETLDARLIRVEEARIVGAELAGSTARVTVRFRSDIATVTRNAQGQVVGGSLHDAIESRDLWTFSRDLTSTDPDWLLDETDEG</sequence>
<proteinExistence type="inferred from homology"/>
<evidence type="ECO:0000313" key="8">
    <source>
        <dbReference type="EMBL" id="GMM61278.1"/>
    </source>
</evidence>
<evidence type="ECO:0000256" key="5">
    <source>
        <dbReference type="SAM" id="MobiDB-lite"/>
    </source>
</evidence>
<dbReference type="PANTHER" id="PTHR10721">
    <property type="entry name" value="MITOCHONDRIAL IMPORT INNER MEMBRANE TRANSLOCASE SUBUNIT TIM44"/>
    <property type="match status" value="1"/>
</dbReference>
<dbReference type="InterPro" id="IPR032710">
    <property type="entry name" value="NTF2-like_dom_sf"/>
</dbReference>
<dbReference type="Proteomes" id="UP001187221">
    <property type="component" value="Unassembled WGS sequence"/>
</dbReference>
<dbReference type="SUPFAM" id="SSF54427">
    <property type="entry name" value="NTF2-like"/>
    <property type="match status" value="1"/>
</dbReference>
<comment type="subcellular location">
    <subcellularLocation>
        <location evidence="1">Membrane</location>
    </subcellularLocation>
</comment>